<organism evidence="1 2">
    <name type="scientific">Duganella fentianensis</name>
    <dbReference type="NCBI Taxonomy" id="2692177"/>
    <lineage>
        <taxon>Bacteria</taxon>
        <taxon>Pseudomonadati</taxon>
        <taxon>Pseudomonadota</taxon>
        <taxon>Betaproteobacteria</taxon>
        <taxon>Burkholderiales</taxon>
        <taxon>Oxalobacteraceae</taxon>
        <taxon>Telluria group</taxon>
        <taxon>Duganella</taxon>
    </lineage>
</organism>
<dbReference type="EMBL" id="WWCL01000001">
    <property type="protein sequence ID" value="MYN43958.1"/>
    <property type="molecule type" value="Genomic_DNA"/>
</dbReference>
<sequence>MRPNYKPPFLAFVKKQSRPFQLAIEDAVEDICAQPSIGVAKAGDLHGLRIFKFRCHGQQFLIAYCPTESAGSGKASGWQQIDFYQIGPHENFYSNLKKYLKS</sequence>
<proteinExistence type="predicted"/>
<accession>A0A845HZQ4</accession>
<dbReference type="Proteomes" id="UP000444316">
    <property type="component" value="Unassembled WGS sequence"/>
</dbReference>
<dbReference type="Pfam" id="PF15781">
    <property type="entry name" value="ParE-like_toxin"/>
    <property type="match status" value="1"/>
</dbReference>
<dbReference type="InterPro" id="IPR031552">
    <property type="entry name" value="ParE-like_toxin"/>
</dbReference>
<name>A0A845HZQ4_9BURK</name>
<reference evidence="1" key="1">
    <citation type="submission" date="2019-12" db="EMBL/GenBank/DDBJ databases">
        <title>Novel species isolated from a subtropical stream in China.</title>
        <authorList>
            <person name="Lu H."/>
        </authorList>
    </citation>
    <scope>NUCLEOTIDE SEQUENCE [LARGE SCALE GENOMIC DNA]</scope>
    <source>
        <strain evidence="1">FT93W</strain>
    </source>
</reference>
<comment type="caution">
    <text evidence="1">The sequence shown here is derived from an EMBL/GenBank/DDBJ whole genome shotgun (WGS) entry which is preliminary data.</text>
</comment>
<dbReference type="AlphaFoldDB" id="A0A845HZQ4"/>
<evidence type="ECO:0000313" key="1">
    <source>
        <dbReference type="EMBL" id="MYN43958.1"/>
    </source>
</evidence>
<dbReference type="RefSeq" id="WP_161033728.1">
    <property type="nucleotide sequence ID" value="NZ_WWCL01000001.1"/>
</dbReference>
<evidence type="ECO:0000313" key="2">
    <source>
        <dbReference type="Proteomes" id="UP000444316"/>
    </source>
</evidence>
<keyword evidence="2" id="KW-1185">Reference proteome</keyword>
<gene>
    <name evidence="1" type="ORF">GTP23_02615</name>
</gene>
<protein>
    <submittedName>
        <fullName evidence="1">Type II toxin-antitoxin system RelE/ParE family toxin</fullName>
    </submittedName>
</protein>